<proteinExistence type="predicted"/>
<dbReference type="Proteomes" id="UP000069935">
    <property type="component" value="Chromosome 6"/>
</dbReference>
<protein>
    <recommendedName>
        <fullName evidence="2">HNH nuclease domain-containing protein</fullName>
    </recommendedName>
</protein>
<dbReference type="InterPro" id="IPR002711">
    <property type="entry name" value="HNH"/>
</dbReference>
<name>A0AAC8ZW70_9PROT</name>
<dbReference type="InterPro" id="IPR003615">
    <property type="entry name" value="HNH_nuc"/>
</dbReference>
<dbReference type="GO" id="GO:0004519">
    <property type="term" value="F:endonuclease activity"/>
    <property type="evidence" value="ECO:0007669"/>
    <property type="project" value="InterPro"/>
</dbReference>
<reference evidence="3 4" key="2">
    <citation type="journal article" date="2016" name="Genome Announc.">
        <title>Complete Genome Sequence of a Strain of Azospirillum thiophilum Isolated from a Sulfide Spring.</title>
        <authorList>
            <person name="Fomenkov A."/>
            <person name="Vincze T."/>
            <person name="Grabovich M."/>
            <person name="Anton B.P."/>
            <person name="Dubinina G."/>
            <person name="Orlova M."/>
            <person name="Belousova E."/>
            <person name="Roberts R.J."/>
        </authorList>
    </citation>
    <scope>NUCLEOTIDE SEQUENCE [LARGE SCALE GENOMIC DNA]</scope>
    <source>
        <strain evidence="3 4">BV-S</strain>
    </source>
</reference>
<dbReference type="EMBL" id="CP012406">
    <property type="protein sequence ID" value="ALG75158.1"/>
    <property type="molecule type" value="Genomic_DNA"/>
</dbReference>
<sequence>MPWKPKKPCARPGCGRLTDGRFCDAHAAEDRQRHDRARQDAQPWRGWYKVKSWLDIRAWRLSVEPLCRMCSEHGLTVAATVVDHVKPHRGDRALFFNRENTQSLCKPCHDGPKQAAERAAARAGQPVPGRSARGVGGV</sequence>
<dbReference type="GO" id="GO:0003676">
    <property type="term" value="F:nucleic acid binding"/>
    <property type="evidence" value="ECO:0007669"/>
    <property type="project" value="InterPro"/>
</dbReference>
<feature type="domain" description="HNH nuclease" evidence="2">
    <location>
        <begin position="55"/>
        <end position="110"/>
    </location>
</feature>
<dbReference type="GO" id="GO:0008270">
    <property type="term" value="F:zinc ion binding"/>
    <property type="evidence" value="ECO:0007669"/>
    <property type="project" value="InterPro"/>
</dbReference>
<accession>A0AAC8ZW70</accession>
<dbReference type="Pfam" id="PF01844">
    <property type="entry name" value="HNH"/>
    <property type="match status" value="1"/>
</dbReference>
<dbReference type="AlphaFoldDB" id="A0AAC8ZW70"/>
<keyword evidence="4" id="KW-1185">Reference proteome</keyword>
<evidence type="ECO:0000313" key="3">
    <source>
        <dbReference type="EMBL" id="ALG75158.1"/>
    </source>
</evidence>
<organism evidence="3 4">
    <name type="scientific">Azospirillum thiophilum</name>
    <dbReference type="NCBI Taxonomy" id="528244"/>
    <lineage>
        <taxon>Bacteria</taxon>
        <taxon>Pseudomonadati</taxon>
        <taxon>Pseudomonadota</taxon>
        <taxon>Alphaproteobacteria</taxon>
        <taxon>Rhodospirillales</taxon>
        <taxon>Azospirillaceae</taxon>
        <taxon>Azospirillum</taxon>
    </lineage>
</organism>
<evidence type="ECO:0000259" key="2">
    <source>
        <dbReference type="SMART" id="SM00507"/>
    </source>
</evidence>
<evidence type="ECO:0000313" key="4">
    <source>
        <dbReference type="Proteomes" id="UP000069935"/>
    </source>
</evidence>
<dbReference type="SMART" id="SM00507">
    <property type="entry name" value="HNHc"/>
    <property type="match status" value="1"/>
</dbReference>
<dbReference type="KEGG" id="ati:AL072_29920"/>
<evidence type="ECO:0000256" key="1">
    <source>
        <dbReference type="SAM" id="MobiDB-lite"/>
    </source>
</evidence>
<gene>
    <name evidence="3" type="ORF">AL072_29920</name>
</gene>
<reference evidence="4" key="1">
    <citation type="submission" date="2015-08" db="EMBL/GenBank/DDBJ databases">
        <title>Complete Genome Sequence of Azospirillum thiophilum BV-S.</title>
        <authorList>
            <person name="Fomenkov A."/>
            <person name="Vincze T."/>
            <person name="Grabovich M."/>
            <person name="Dubinina G."/>
            <person name="Orlova M."/>
            <person name="Belousova E."/>
            <person name="Roberts R.J."/>
        </authorList>
    </citation>
    <scope>NUCLEOTIDE SEQUENCE [LARGE SCALE GENOMIC DNA]</scope>
    <source>
        <strain evidence="4">BV-S</strain>
    </source>
</reference>
<dbReference type="CDD" id="cd00085">
    <property type="entry name" value="HNHc"/>
    <property type="match status" value="1"/>
</dbReference>
<feature type="region of interest" description="Disordered" evidence="1">
    <location>
        <begin position="119"/>
        <end position="138"/>
    </location>
</feature>